<sequence length="322" mass="35564">MAESELSSTLTLLFFTGWSQIMLYGFNAVLFGVSMVLLQHRKSMHGTGFVFLLVSTILLFAFATISAMTTTVLLLGEIRELSSVLMQDTEGTGGIDLRDCTIMIYVSLQLVDLTTFVILAYRCYNIWNHDWRPIVVPSIMILAETILYYIEVPILLDTPFGGGVNVQVNEETLRKVKAFTTAVHILNIVANGTLTILIAGKIWWSRNKIANFIKRDQRASLRKYDQVIATTLESGLIAPAYLIVLAVYSIGATSRWNVLVSTLAPQVLAMAPLMITVRAGLGISIENTRTQASTSTSFVAGAATRIDSDEDMEMNAMKGERF</sequence>
<feature type="transmembrane region" description="Helical" evidence="1">
    <location>
        <begin position="133"/>
        <end position="150"/>
    </location>
</feature>
<proteinExistence type="predicted"/>
<feature type="transmembrane region" description="Helical" evidence="1">
    <location>
        <begin position="224"/>
        <end position="251"/>
    </location>
</feature>
<accession>A0AAW0BJQ7</accession>
<keyword evidence="3" id="KW-1185">Reference proteome</keyword>
<feature type="transmembrane region" description="Helical" evidence="1">
    <location>
        <begin position="102"/>
        <end position="121"/>
    </location>
</feature>
<dbReference type="Proteomes" id="UP001383192">
    <property type="component" value="Unassembled WGS sequence"/>
</dbReference>
<dbReference type="EMBL" id="JAYKXP010000100">
    <property type="protein sequence ID" value="KAK7026814.1"/>
    <property type="molecule type" value="Genomic_DNA"/>
</dbReference>
<evidence type="ECO:0000313" key="3">
    <source>
        <dbReference type="Proteomes" id="UP001383192"/>
    </source>
</evidence>
<organism evidence="2 3">
    <name type="scientific">Paramarasmius palmivorus</name>
    <dbReference type="NCBI Taxonomy" id="297713"/>
    <lineage>
        <taxon>Eukaryota</taxon>
        <taxon>Fungi</taxon>
        <taxon>Dikarya</taxon>
        <taxon>Basidiomycota</taxon>
        <taxon>Agaricomycotina</taxon>
        <taxon>Agaricomycetes</taxon>
        <taxon>Agaricomycetidae</taxon>
        <taxon>Agaricales</taxon>
        <taxon>Marasmiineae</taxon>
        <taxon>Marasmiaceae</taxon>
        <taxon>Paramarasmius</taxon>
    </lineage>
</organism>
<feature type="transmembrane region" description="Helical" evidence="1">
    <location>
        <begin position="182"/>
        <end position="204"/>
    </location>
</feature>
<name>A0AAW0BJQ7_9AGAR</name>
<reference evidence="2 3" key="1">
    <citation type="submission" date="2024-01" db="EMBL/GenBank/DDBJ databases">
        <title>A draft genome for a cacao thread blight-causing isolate of Paramarasmius palmivorus.</title>
        <authorList>
            <person name="Baruah I.K."/>
            <person name="Bukari Y."/>
            <person name="Amoako-Attah I."/>
            <person name="Meinhardt L.W."/>
            <person name="Bailey B.A."/>
            <person name="Cohen S.P."/>
        </authorList>
    </citation>
    <scope>NUCLEOTIDE SEQUENCE [LARGE SCALE GENOMIC DNA]</scope>
    <source>
        <strain evidence="2 3">GH-12</strain>
    </source>
</reference>
<evidence type="ECO:0000313" key="2">
    <source>
        <dbReference type="EMBL" id="KAK7026814.1"/>
    </source>
</evidence>
<feature type="transmembrane region" description="Helical" evidence="1">
    <location>
        <begin position="12"/>
        <end position="38"/>
    </location>
</feature>
<gene>
    <name evidence="2" type="ORF">VNI00_015472</name>
</gene>
<comment type="caution">
    <text evidence="2">The sequence shown here is derived from an EMBL/GenBank/DDBJ whole genome shotgun (WGS) entry which is preliminary data.</text>
</comment>
<keyword evidence="1" id="KW-0472">Membrane</keyword>
<dbReference type="AlphaFoldDB" id="A0AAW0BJQ7"/>
<feature type="transmembrane region" description="Helical" evidence="1">
    <location>
        <begin position="50"/>
        <end position="76"/>
    </location>
</feature>
<evidence type="ECO:0000256" key="1">
    <source>
        <dbReference type="SAM" id="Phobius"/>
    </source>
</evidence>
<keyword evidence="1" id="KW-1133">Transmembrane helix</keyword>
<keyword evidence="1" id="KW-0812">Transmembrane</keyword>
<feature type="transmembrane region" description="Helical" evidence="1">
    <location>
        <begin position="263"/>
        <end position="281"/>
    </location>
</feature>
<protein>
    <submittedName>
        <fullName evidence="2">Uncharacterized protein</fullName>
    </submittedName>
</protein>